<feature type="compositionally biased region" description="Basic residues" evidence="1">
    <location>
        <begin position="281"/>
        <end position="290"/>
    </location>
</feature>
<feature type="region of interest" description="Disordered" evidence="1">
    <location>
        <begin position="275"/>
        <end position="307"/>
    </location>
</feature>
<sequence>MTNTHDETIPGQIGKPPSPLAAVNRGFDRIAGHYLPTIPRPAPVSEAACGRIRTWGELRERLWDPGTPMGEVDAIWVWLIERVRQRSESAMLVSAALAMPMLARITGEHTAPGTPERHDAESEALAEFLLHLPCIDVDQPHVWNRLRWAAFRADRRTAIEQRTSFTVVGDLGADLTEWGQRAQVLGAESGHPETVLAAAVGAGVISADAAELIAASRWEDRLLPALAAERGVPVGRLRKQRSRAERALLAWLADRTRDLDPVRNGPVETATVTTLAPRVSSPRRGRRPKRLSSAPAPASIESGQVAA</sequence>
<evidence type="ECO:0000256" key="1">
    <source>
        <dbReference type="SAM" id="MobiDB-lite"/>
    </source>
</evidence>
<name>A0A366CZQ1_9NOCA</name>
<dbReference type="Proteomes" id="UP000252586">
    <property type="component" value="Unassembled WGS sequence"/>
</dbReference>
<dbReference type="GeneID" id="57067624"/>
<keyword evidence="3" id="KW-1185">Reference proteome</keyword>
<evidence type="ECO:0000313" key="3">
    <source>
        <dbReference type="Proteomes" id="UP000252586"/>
    </source>
</evidence>
<proteinExistence type="predicted"/>
<comment type="caution">
    <text evidence="2">The sequence shown here is derived from an EMBL/GenBank/DDBJ whole genome shotgun (WGS) entry which is preliminary data.</text>
</comment>
<accession>A0A366CZQ1</accession>
<organism evidence="2 3">
    <name type="scientific">Nocardia puris</name>
    <dbReference type="NCBI Taxonomy" id="208602"/>
    <lineage>
        <taxon>Bacteria</taxon>
        <taxon>Bacillati</taxon>
        <taxon>Actinomycetota</taxon>
        <taxon>Actinomycetes</taxon>
        <taxon>Mycobacteriales</taxon>
        <taxon>Nocardiaceae</taxon>
        <taxon>Nocardia</taxon>
    </lineage>
</organism>
<dbReference type="OrthoDB" id="4164470at2"/>
<dbReference type="STRING" id="1210090.GCA_001613185_04894"/>
<evidence type="ECO:0000313" key="2">
    <source>
        <dbReference type="EMBL" id="RBO83135.1"/>
    </source>
</evidence>
<protein>
    <submittedName>
        <fullName evidence="2">Uncharacterized protein</fullName>
    </submittedName>
</protein>
<dbReference type="RefSeq" id="WP_146089069.1">
    <property type="nucleotide sequence ID" value="NZ_QNRE01000019.1"/>
</dbReference>
<reference evidence="2 3" key="1">
    <citation type="submission" date="2018-06" db="EMBL/GenBank/DDBJ databases">
        <title>Genomic Encyclopedia of Type Strains, Phase IV (KMG-IV): sequencing the most valuable type-strain genomes for metagenomic binning, comparative biology and taxonomic classification.</title>
        <authorList>
            <person name="Goeker M."/>
        </authorList>
    </citation>
    <scope>NUCLEOTIDE SEQUENCE [LARGE SCALE GENOMIC DNA]</scope>
    <source>
        <strain evidence="2 3">DSM 44599</strain>
    </source>
</reference>
<dbReference type="AlphaFoldDB" id="A0A366CZQ1"/>
<dbReference type="EMBL" id="QNRE01000019">
    <property type="protein sequence ID" value="RBO83135.1"/>
    <property type="molecule type" value="Genomic_DNA"/>
</dbReference>
<gene>
    <name evidence="2" type="ORF">DFR74_11958</name>
</gene>